<evidence type="ECO:0000256" key="1">
    <source>
        <dbReference type="ARBA" id="ARBA00004123"/>
    </source>
</evidence>
<dbReference type="EMBL" id="JASNQZ010000007">
    <property type="protein sequence ID" value="KAL0955100.1"/>
    <property type="molecule type" value="Genomic_DNA"/>
</dbReference>
<dbReference type="Pfam" id="PF22606">
    <property type="entry name" value="Cdc6-ORC-like_ATPase_lid"/>
    <property type="match status" value="1"/>
</dbReference>
<evidence type="ECO:0000259" key="8">
    <source>
        <dbReference type="PROSITE" id="PS51038"/>
    </source>
</evidence>
<keyword evidence="6" id="KW-0547">Nucleotide-binding</keyword>
<dbReference type="Gene3D" id="1.10.8.60">
    <property type="match status" value="1"/>
</dbReference>
<feature type="compositionally biased region" description="Polar residues" evidence="7">
    <location>
        <begin position="71"/>
        <end position="82"/>
    </location>
</feature>
<evidence type="ECO:0000256" key="6">
    <source>
        <dbReference type="RuleBase" id="RU365058"/>
    </source>
</evidence>
<evidence type="ECO:0000256" key="2">
    <source>
        <dbReference type="ARBA" id="ARBA00008398"/>
    </source>
</evidence>
<comment type="subunit">
    <text evidence="6">ORC is composed of six subunits.</text>
</comment>
<keyword evidence="3 6" id="KW-0235">DNA replication</keyword>
<dbReference type="Pfam" id="PF01426">
    <property type="entry name" value="BAH"/>
    <property type="match status" value="1"/>
</dbReference>
<dbReference type="InterPro" id="IPR050311">
    <property type="entry name" value="ORC1/CDC6"/>
</dbReference>
<evidence type="ECO:0000256" key="3">
    <source>
        <dbReference type="ARBA" id="ARBA00022705"/>
    </source>
</evidence>
<sequence length="835" mass="93665">MAVPQTPTRRSKRFQPLVSPSKPKTGTNTQTKCPNEPLLVRPTQAHSDLLDEELEEWQQDEDAQDGFHTSFYDTFTRSQASSRGKKPPGKRARKTKETNMERYAIGDTVFVSTIGRQLSIGVITSIFTTLKDDQEDENVTVKVRVHWFLRHNELPQIGVKREHFKNEIYYTLSRSAVFTTDSIVSHCTVTDTPPPPVPKKTARWTIVSHDTDDEDGHDRAAVSFYCRFAVNSQRGIFYEFAWSQHLSLCKGSDANDLTAWDVMAAESSKEGRKPKAAQRPRTKTTRNQEDAESAEESGDDSDGYEHAEDEDDADSENHMSEVEEEIQCDPSDEEDELDEPKTPSRKRKRVAATPRKTRVPSSPSKRGRSAPSTPRKSRTSNARLAQPTPHSKAALAQRRKKQKMNIRPSGLSYEGLADVDHLPQDPWQRALHLLHVGSRPDALPCRDDEYGQILHSVNDLLEEGSGGCIYISGVPGTGKTATVHAVIRELKRLAEDNETNPFNYVEINGLRISEPAAAYSLLWEAVSGHDAQKDGHMKISSKESLKLLTKHFSTANARGPGGHACVVLMDELDQLMTTKQDVVYNFFNWPTLVGSKLVVLAVANTMDLPERVMTGRVRSRLGMTRINFEPYKNEQLRTIVQARLDSARQGLQQQEVVTVIAPDAIKLAAMKVAAISGDARRMLDICRRTVELAQPRNRAARMNDVETVVKALQNSPTAAYLRDCSLHERIMLVSLVKCIKREGVEEIKWSEIQHQHLIYMNVLPSDDDSRRKPTSYELSLVLDSLAASRAVLVEEGVAVARKADSDRRVILNLEQTEVERVLSEVGGQVWKNVLN</sequence>
<feature type="region of interest" description="Disordered" evidence="7">
    <location>
        <begin position="265"/>
        <end position="406"/>
    </location>
</feature>
<name>A0ABR3JH78_9AGAR</name>
<evidence type="ECO:0000256" key="4">
    <source>
        <dbReference type="ARBA" id="ARBA00023125"/>
    </source>
</evidence>
<evidence type="ECO:0000256" key="7">
    <source>
        <dbReference type="SAM" id="MobiDB-lite"/>
    </source>
</evidence>
<dbReference type="PANTHER" id="PTHR10763:SF23">
    <property type="entry name" value="ORIGIN RECOGNITION COMPLEX SUBUNIT 1"/>
    <property type="match status" value="1"/>
</dbReference>
<accession>A0ABR3JH78</accession>
<dbReference type="SUPFAM" id="SSF52540">
    <property type="entry name" value="P-loop containing nucleoside triphosphate hydrolases"/>
    <property type="match status" value="1"/>
</dbReference>
<protein>
    <recommendedName>
        <fullName evidence="6">Origin recognition complex subunit 1</fullName>
    </recommendedName>
</protein>
<evidence type="ECO:0000256" key="5">
    <source>
        <dbReference type="ARBA" id="ARBA00023242"/>
    </source>
</evidence>
<dbReference type="CDD" id="cd00009">
    <property type="entry name" value="AAA"/>
    <property type="match status" value="1"/>
</dbReference>
<feature type="compositionally biased region" description="Acidic residues" evidence="7">
    <location>
        <begin position="50"/>
        <end position="64"/>
    </location>
</feature>
<dbReference type="InterPro" id="IPR003959">
    <property type="entry name" value="ATPase_AAA_core"/>
</dbReference>
<dbReference type="InterPro" id="IPR001025">
    <property type="entry name" value="BAH_dom"/>
</dbReference>
<feature type="domain" description="BAH" evidence="8">
    <location>
        <begin position="101"/>
        <end position="241"/>
    </location>
</feature>
<feature type="compositionally biased region" description="Basic residues" evidence="7">
    <location>
        <begin position="274"/>
        <end position="284"/>
    </location>
</feature>
<comment type="function">
    <text evidence="6">Component of the origin recognition complex (ORC) that binds origins of replication. DNA-binding is ATP-dependent, however specific DNA sequences that define origins of replication have not been identified so far. ORC is required to assemble the pre-replication complex necessary to initiate DNA replication.</text>
</comment>
<feature type="compositionally biased region" description="Polar residues" evidence="7">
    <location>
        <begin position="359"/>
        <end position="383"/>
    </location>
</feature>
<proteinExistence type="inferred from homology"/>
<keyword evidence="5 6" id="KW-0539">Nucleus</keyword>
<comment type="similarity">
    <text evidence="2 6">Belongs to the ORC1 family.</text>
</comment>
<feature type="compositionally biased region" description="Acidic residues" evidence="7">
    <location>
        <begin position="290"/>
        <end position="314"/>
    </location>
</feature>
<gene>
    <name evidence="9" type="ORF">HGRIS_004017</name>
</gene>
<evidence type="ECO:0000313" key="9">
    <source>
        <dbReference type="EMBL" id="KAL0955100.1"/>
    </source>
</evidence>
<dbReference type="Pfam" id="PF00004">
    <property type="entry name" value="AAA"/>
    <property type="match status" value="1"/>
</dbReference>
<feature type="compositionally biased region" description="Basic residues" evidence="7">
    <location>
        <begin position="83"/>
        <end position="94"/>
    </location>
</feature>
<feature type="region of interest" description="Disordered" evidence="7">
    <location>
        <begin position="1"/>
        <end position="98"/>
    </location>
</feature>
<feature type="compositionally biased region" description="Polar residues" evidence="7">
    <location>
        <begin position="22"/>
        <end position="33"/>
    </location>
</feature>
<comment type="subcellular location">
    <subcellularLocation>
        <location evidence="1 6">Nucleus</location>
    </subcellularLocation>
</comment>
<keyword evidence="6" id="KW-0067">ATP-binding</keyword>
<dbReference type="InterPro" id="IPR043151">
    <property type="entry name" value="BAH_sf"/>
</dbReference>
<dbReference type="Proteomes" id="UP001556367">
    <property type="component" value="Unassembled WGS sequence"/>
</dbReference>
<feature type="compositionally biased region" description="Acidic residues" evidence="7">
    <location>
        <begin position="322"/>
        <end position="338"/>
    </location>
</feature>
<dbReference type="InterPro" id="IPR003593">
    <property type="entry name" value="AAA+_ATPase"/>
</dbReference>
<evidence type="ECO:0000313" key="10">
    <source>
        <dbReference type="Proteomes" id="UP001556367"/>
    </source>
</evidence>
<keyword evidence="4 6" id="KW-0238">DNA-binding</keyword>
<comment type="caution">
    <text evidence="9">The sequence shown here is derived from an EMBL/GenBank/DDBJ whole genome shotgun (WGS) entry which is preliminary data.</text>
</comment>
<dbReference type="InterPro" id="IPR027417">
    <property type="entry name" value="P-loop_NTPase"/>
</dbReference>
<dbReference type="Gene3D" id="3.40.50.300">
    <property type="entry name" value="P-loop containing nucleotide triphosphate hydrolases"/>
    <property type="match status" value="1"/>
</dbReference>
<keyword evidence="10" id="KW-1185">Reference proteome</keyword>
<dbReference type="SMART" id="SM00439">
    <property type="entry name" value="BAH"/>
    <property type="match status" value="1"/>
</dbReference>
<feature type="compositionally biased region" description="Basic residues" evidence="7">
    <location>
        <begin position="343"/>
        <end position="358"/>
    </location>
</feature>
<reference evidence="10" key="1">
    <citation type="submission" date="2024-06" db="EMBL/GenBank/DDBJ databases">
        <title>Multi-omics analyses provide insights into the biosynthesis of the anticancer antibiotic pleurotin in Hohenbuehelia grisea.</title>
        <authorList>
            <person name="Weaver J.A."/>
            <person name="Alberti F."/>
        </authorList>
    </citation>
    <scope>NUCLEOTIDE SEQUENCE [LARGE SCALE GENOMIC DNA]</scope>
    <source>
        <strain evidence="10">T-177</strain>
    </source>
</reference>
<organism evidence="9 10">
    <name type="scientific">Hohenbuehelia grisea</name>
    <dbReference type="NCBI Taxonomy" id="104357"/>
    <lineage>
        <taxon>Eukaryota</taxon>
        <taxon>Fungi</taxon>
        <taxon>Dikarya</taxon>
        <taxon>Basidiomycota</taxon>
        <taxon>Agaricomycotina</taxon>
        <taxon>Agaricomycetes</taxon>
        <taxon>Agaricomycetidae</taxon>
        <taxon>Agaricales</taxon>
        <taxon>Pleurotineae</taxon>
        <taxon>Pleurotaceae</taxon>
        <taxon>Hohenbuehelia</taxon>
    </lineage>
</organism>
<dbReference type="Gene3D" id="2.30.30.490">
    <property type="match status" value="1"/>
</dbReference>
<dbReference type="PANTHER" id="PTHR10763">
    <property type="entry name" value="CELL DIVISION CONTROL PROTEIN 6-RELATED"/>
    <property type="match status" value="1"/>
</dbReference>
<dbReference type="PROSITE" id="PS51038">
    <property type="entry name" value="BAH"/>
    <property type="match status" value="1"/>
</dbReference>
<dbReference type="SMART" id="SM00382">
    <property type="entry name" value="AAA"/>
    <property type="match status" value="1"/>
</dbReference>
<dbReference type="InterPro" id="IPR054425">
    <property type="entry name" value="Cdc6_ORC1-like_ATPase_lid"/>
</dbReference>